<feature type="compositionally biased region" description="Polar residues" evidence="8">
    <location>
        <begin position="458"/>
        <end position="467"/>
    </location>
</feature>
<feature type="compositionally biased region" description="Acidic residues" evidence="8">
    <location>
        <begin position="758"/>
        <end position="769"/>
    </location>
</feature>
<dbReference type="SUPFAM" id="SSF54001">
    <property type="entry name" value="Cysteine proteinases"/>
    <property type="match status" value="1"/>
</dbReference>
<feature type="region of interest" description="Disordered" evidence="8">
    <location>
        <begin position="716"/>
        <end position="808"/>
    </location>
</feature>
<evidence type="ECO:0000256" key="3">
    <source>
        <dbReference type="ARBA" id="ARBA00022670"/>
    </source>
</evidence>
<keyword evidence="3 7" id="KW-0645">Protease</keyword>
<comment type="caution">
    <text evidence="10">The sequence shown here is derived from an EMBL/GenBank/DDBJ whole genome shotgun (WGS) entry which is preliminary data.</text>
</comment>
<feature type="compositionally biased region" description="Low complexity" evidence="8">
    <location>
        <begin position="770"/>
        <end position="783"/>
    </location>
</feature>
<keyword evidence="4 7" id="KW-0833">Ubl conjugation pathway</keyword>
<feature type="domain" description="USP" evidence="9">
    <location>
        <begin position="30"/>
        <end position="987"/>
    </location>
</feature>
<proteinExistence type="inferred from homology"/>
<evidence type="ECO:0000256" key="1">
    <source>
        <dbReference type="ARBA" id="ARBA00000707"/>
    </source>
</evidence>
<dbReference type="PROSITE" id="PS50235">
    <property type="entry name" value="USP_3"/>
    <property type="match status" value="1"/>
</dbReference>
<dbReference type="PROSITE" id="PS00972">
    <property type="entry name" value="USP_1"/>
    <property type="match status" value="1"/>
</dbReference>
<feature type="region of interest" description="Disordered" evidence="8">
    <location>
        <begin position="379"/>
        <end position="479"/>
    </location>
</feature>
<evidence type="ECO:0000256" key="6">
    <source>
        <dbReference type="ARBA" id="ARBA00022807"/>
    </source>
</evidence>
<dbReference type="InterPro" id="IPR050164">
    <property type="entry name" value="Peptidase_C19"/>
</dbReference>
<feature type="compositionally biased region" description="Polar residues" evidence="8">
    <location>
        <begin position="410"/>
        <end position="426"/>
    </location>
</feature>
<gene>
    <name evidence="10" type="ORF">B0H16DRAFT_1345264</name>
</gene>
<feature type="compositionally biased region" description="Low complexity" evidence="8">
    <location>
        <begin position="654"/>
        <end position="671"/>
    </location>
</feature>
<evidence type="ECO:0000256" key="7">
    <source>
        <dbReference type="RuleBase" id="RU366025"/>
    </source>
</evidence>
<dbReference type="GO" id="GO:0005829">
    <property type="term" value="C:cytosol"/>
    <property type="evidence" value="ECO:0007669"/>
    <property type="project" value="TreeGrafter"/>
</dbReference>
<evidence type="ECO:0000313" key="11">
    <source>
        <dbReference type="Proteomes" id="UP001215598"/>
    </source>
</evidence>
<dbReference type="PROSITE" id="PS00973">
    <property type="entry name" value="USP_2"/>
    <property type="match status" value="1"/>
</dbReference>
<evidence type="ECO:0000256" key="8">
    <source>
        <dbReference type="SAM" id="MobiDB-lite"/>
    </source>
</evidence>
<feature type="region of interest" description="Disordered" evidence="8">
    <location>
        <begin position="551"/>
        <end position="603"/>
    </location>
</feature>
<feature type="region of interest" description="Disordered" evidence="8">
    <location>
        <begin position="274"/>
        <end position="308"/>
    </location>
</feature>
<feature type="compositionally biased region" description="Polar residues" evidence="8">
    <location>
        <begin position="622"/>
        <end position="638"/>
    </location>
</feature>
<feature type="region of interest" description="Disordered" evidence="8">
    <location>
        <begin position="622"/>
        <end position="702"/>
    </location>
</feature>
<evidence type="ECO:0000313" key="10">
    <source>
        <dbReference type="EMBL" id="KAJ7707839.1"/>
    </source>
</evidence>
<dbReference type="Pfam" id="PF00443">
    <property type="entry name" value="UCH"/>
    <property type="match status" value="1"/>
</dbReference>
<dbReference type="GO" id="GO:0005634">
    <property type="term" value="C:nucleus"/>
    <property type="evidence" value="ECO:0007669"/>
    <property type="project" value="TreeGrafter"/>
</dbReference>
<reference evidence="10" key="1">
    <citation type="submission" date="2023-03" db="EMBL/GenBank/DDBJ databases">
        <title>Massive genome expansion in bonnet fungi (Mycena s.s.) driven by repeated elements and novel gene families across ecological guilds.</title>
        <authorList>
            <consortium name="Lawrence Berkeley National Laboratory"/>
            <person name="Harder C.B."/>
            <person name="Miyauchi S."/>
            <person name="Viragh M."/>
            <person name="Kuo A."/>
            <person name="Thoen E."/>
            <person name="Andreopoulos B."/>
            <person name="Lu D."/>
            <person name="Skrede I."/>
            <person name="Drula E."/>
            <person name="Henrissat B."/>
            <person name="Morin E."/>
            <person name="Kohler A."/>
            <person name="Barry K."/>
            <person name="LaButti K."/>
            <person name="Morin E."/>
            <person name="Salamov A."/>
            <person name="Lipzen A."/>
            <person name="Mereny Z."/>
            <person name="Hegedus B."/>
            <person name="Baldrian P."/>
            <person name="Stursova M."/>
            <person name="Weitz H."/>
            <person name="Taylor A."/>
            <person name="Grigoriev I.V."/>
            <person name="Nagy L.G."/>
            <person name="Martin F."/>
            <person name="Kauserud H."/>
        </authorList>
    </citation>
    <scope>NUCLEOTIDE SEQUENCE</scope>
    <source>
        <strain evidence="10">CBHHK182m</strain>
    </source>
</reference>
<dbReference type="InterPro" id="IPR038765">
    <property type="entry name" value="Papain-like_cys_pep_sf"/>
</dbReference>
<keyword evidence="11" id="KW-1185">Reference proteome</keyword>
<sequence>MAKGKTLSPQEIYRERKQREEQAKLAFLPPGLFNHGNTCFMNSVLQGLIATRLLSELVHFAPIPPSTQAHSATLLASRRSPQLTNGHDLAGEYEKRWVNTMPIGDMFLNVLHRSWEAQYARKRDTNLSPKPLLTALGKKYDQYLDFAQQDAHEFLRILLDAMSMEELDAIKKANPPQPPKKRRRTSSPPPPPPSEDAPIALADMIFGGKLASILVCQKCKHVSNTYEDFNDLSLSIKHEDYDRGLKKRDRFKSLAKRLGTVVSLGTSDPSLYQFRASSVPPSPRERPDESSELFVEAATAAEDPRRRSLDIPAEEAGAAQEKDHPVRLNGVSLTVTPDEKHIEFMDQPKVDRVEKKEKDRSKKDDDGWAKLGRRLSLGLATKSSKDKERKGRSAERASRVLSYTGLAVPSPSTSETPRASTSTVEQNPEIRLSRASRSLERAGATTTSTSLVPGPSSVPASLNNVARSKSPKPPKPSAGETAYLRQILADVTTGEGGAAAVWLKLGGGLPGVEECLRMFTSVEVLDGENMVGCRRCWKIAHGEYVPRAATEDYANGNGDADGDSEDSGDNKEGTTSPAVSISVETPSHSHGPSHHRPPLPTSLSTPLISVYSMPNLMKTAESSSSLPLVTPQSSSSDSALERFGSSEDTDTVTPPSSASSLQSLPLSGSGPVQEVQTPPATKVTVIPPTPSENTSFDVDGNRRVSAGSELNAIGEAEETTPSTPPLNGHGVGHSNGVVPDVNALYPPRPHHQRHLSDESSDGSSGDESDVSVASAQASSAPVSEDGPSDVESGLPAKPRTKPKSKPKPVIMRPAYKRYLIAVPPPVLVIHLKRFQQVSKTMQLMSFSNGFRKLDDYVTFPETLDLTPFLAPKKEDYGLKKGAARFNKAKRPVAERCLYRLYAVVVHIGNMLGGHYISYVALPTPADVANIPQSPVSPFPISPTSPAPDTPAAPPARQWAYISDTVVRLTTLEEVLKAKAYICMYERL</sequence>
<dbReference type="GO" id="GO:0004843">
    <property type="term" value="F:cysteine-type deubiquitinase activity"/>
    <property type="evidence" value="ECO:0007669"/>
    <property type="project" value="UniProtKB-UniRule"/>
</dbReference>
<dbReference type="GO" id="GO:0016579">
    <property type="term" value="P:protein deubiquitination"/>
    <property type="evidence" value="ECO:0007669"/>
    <property type="project" value="InterPro"/>
</dbReference>
<dbReference type="InterPro" id="IPR018200">
    <property type="entry name" value="USP_CS"/>
</dbReference>
<dbReference type="EC" id="3.4.19.12" evidence="7"/>
<evidence type="ECO:0000259" key="9">
    <source>
        <dbReference type="PROSITE" id="PS50235"/>
    </source>
</evidence>
<dbReference type="InterPro" id="IPR001394">
    <property type="entry name" value="Peptidase_C19_UCH"/>
</dbReference>
<accession>A0AAD7MA79</accession>
<keyword evidence="5 7" id="KW-0378">Hydrolase</keyword>
<dbReference type="EMBL" id="JARKIB010000442">
    <property type="protein sequence ID" value="KAJ7707839.1"/>
    <property type="molecule type" value="Genomic_DNA"/>
</dbReference>
<dbReference type="PANTHER" id="PTHR24006:SF888">
    <property type="entry name" value="UBIQUITIN CARBOXYL-TERMINAL HYDROLASE 30"/>
    <property type="match status" value="1"/>
</dbReference>
<comment type="similarity">
    <text evidence="2 7">Belongs to the peptidase C19 family.</text>
</comment>
<dbReference type="Gene3D" id="3.90.70.10">
    <property type="entry name" value="Cysteine proteinases"/>
    <property type="match status" value="2"/>
</dbReference>
<feature type="region of interest" description="Disordered" evidence="8">
    <location>
        <begin position="339"/>
        <end position="367"/>
    </location>
</feature>
<organism evidence="10 11">
    <name type="scientific">Mycena metata</name>
    <dbReference type="NCBI Taxonomy" id="1033252"/>
    <lineage>
        <taxon>Eukaryota</taxon>
        <taxon>Fungi</taxon>
        <taxon>Dikarya</taxon>
        <taxon>Basidiomycota</taxon>
        <taxon>Agaricomycotina</taxon>
        <taxon>Agaricomycetes</taxon>
        <taxon>Agaricomycetidae</taxon>
        <taxon>Agaricales</taxon>
        <taxon>Marasmiineae</taxon>
        <taxon>Mycenaceae</taxon>
        <taxon>Mycena</taxon>
    </lineage>
</organism>
<protein>
    <recommendedName>
        <fullName evidence="7">Ubiquitin carboxyl-terminal hydrolase</fullName>
        <ecNumber evidence="7">3.4.19.12</ecNumber>
    </recommendedName>
</protein>
<dbReference type="GO" id="GO:0006508">
    <property type="term" value="P:proteolysis"/>
    <property type="evidence" value="ECO:0007669"/>
    <property type="project" value="UniProtKB-KW"/>
</dbReference>
<name>A0AAD7MA79_9AGAR</name>
<keyword evidence="6 7" id="KW-0788">Thiol protease</keyword>
<dbReference type="InterPro" id="IPR028889">
    <property type="entry name" value="USP"/>
</dbReference>
<feature type="compositionally biased region" description="Polar residues" evidence="8">
    <location>
        <begin position="573"/>
        <end position="585"/>
    </location>
</feature>
<evidence type="ECO:0000256" key="2">
    <source>
        <dbReference type="ARBA" id="ARBA00009085"/>
    </source>
</evidence>
<evidence type="ECO:0000256" key="5">
    <source>
        <dbReference type="ARBA" id="ARBA00022801"/>
    </source>
</evidence>
<dbReference type="AlphaFoldDB" id="A0AAD7MA79"/>
<evidence type="ECO:0000256" key="4">
    <source>
        <dbReference type="ARBA" id="ARBA00022786"/>
    </source>
</evidence>
<dbReference type="PANTHER" id="PTHR24006">
    <property type="entry name" value="UBIQUITIN CARBOXYL-TERMINAL HYDROLASE"/>
    <property type="match status" value="1"/>
</dbReference>
<comment type="catalytic activity">
    <reaction evidence="1 7">
        <text>Thiol-dependent hydrolysis of ester, thioester, amide, peptide and isopeptide bonds formed by the C-terminal Gly of ubiquitin (a 76-residue protein attached to proteins as an intracellular targeting signal).</text>
        <dbReference type="EC" id="3.4.19.12"/>
    </reaction>
</comment>
<dbReference type="Proteomes" id="UP001215598">
    <property type="component" value="Unassembled WGS sequence"/>
</dbReference>
<feature type="compositionally biased region" description="Basic and acidic residues" evidence="8">
    <location>
        <begin position="383"/>
        <end position="398"/>
    </location>
</feature>
<feature type="region of interest" description="Disordered" evidence="8">
    <location>
        <begin position="171"/>
        <end position="197"/>
    </location>
</feature>